<dbReference type="Pfam" id="PF00380">
    <property type="entry name" value="Ribosomal_S9"/>
    <property type="match status" value="1"/>
</dbReference>
<gene>
    <name evidence="5" type="primary">rpsI</name>
    <name evidence="8" type="ORF">UY20_C0001G0039</name>
</gene>
<organism evidence="8 9">
    <name type="scientific">Candidatus Yanofskybacteria bacterium GW2011_GWA1_48_10</name>
    <dbReference type="NCBI Taxonomy" id="1619022"/>
    <lineage>
        <taxon>Bacteria</taxon>
        <taxon>Candidatus Yanofskyibacteriota</taxon>
    </lineage>
</organism>
<keyword evidence="3 5" id="KW-0687">Ribonucleoprotein</keyword>
<dbReference type="InterPro" id="IPR023035">
    <property type="entry name" value="Ribosomal_uS9_bac/plastid"/>
</dbReference>
<dbReference type="GO" id="GO:0003735">
    <property type="term" value="F:structural constituent of ribosome"/>
    <property type="evidence" value="ECO:0007669"/>
    <property type="project" value="InterPro"/>
</dbReference>
<dbReference type="PANTHER" id="PTHR21569:SF1">
    <property type="entry name" value="SMALL RIBOSOMAL SUBUNIT PROTEIN US9M"/>
    <property type="match status" value="1"/>
</dbReference>
<dbReference type="NCBIfam" id="NF001099">
    <property type="entry name" value="PRK00132.1"/>
    <property type="match status" value="1"/>
</dbReference>
<comment type="caution">
    <text evidence="8">The sequence shown here is derived from an EMBL/GenBank/DDBJ whole genome shotgun (WGS) entry which is preliminary data.</text>
</comment>
<evidence type="ECO:0000256" key="3">
    <source>
        <dbReference type="ARBA" id="ARBA00023274"/>
    </source>
</evidence>
<dbReference type="PATRIC" id="fig|1619022.3.peg.42"/>
<dbReference type="GO" id="GO:0006412">
    <property type="term" value="P:translation"/>
    <property type="evidence" value="ECO:0007669"/>
    <property type="project" value="UniProtKB-UniRule"/>
</dbReference>
<evidence type="ECO:0000256" key="6">
    <source>
        <dbReference type="RuleBase" id="RU003815"/>
    </source>
</evidence>
<feature type="compositionally biased region" description="Basic residues" evidence="7">
    <location>
        <begin position="160"/>
        <end position="179"/>
    </location>
</feature>
<sequence length="179" mass="20078">MTVKKPSKAKKVTKAPIKPEVLSVDESSPEVEAENIAGPEKYYESVGRRKESIARVRLFTKKASDSQQAESSELAILTINGKNYLDYFKDVRLQHLIESPLKKLKSLNRFKATVKVSGGGISGQAGATQHGLSRALELFDSNFRKKLKKSGFLSRDPRAKERRKYGLKKARKAGQWSKR</sequence>
<evidence type="ECO:0000256" key="2">
    <source>
        <dbReference type="ARBA" id="ARBA00022980"/>
    </source>
</evidence>
<reference evidence="8 9" key="1">
    <citation type="journal article" date="2015" name="Nature">
        <title>rRNA introns, odd ribosomes, and small enigmatic genomes across a large radiation of phyla.</title>
        <authorList>
            <person name="Brown C.T."/>
            <person name="Hug L.A."/>
            <person name="Thomas B.C."/>
            <person name="Sharon I."/>
            <person name="Castelle C.J."/>
            <person name="Singh A."/>
            <person name="Wilkins M.J."/>
            <person name="Williams K.H."/>
            <person name="Banfield J.F."/>
        </authorList>
    </citation>
    <scope>NUCLEOTIDE SEQUENCE [LARGE SCALE GENOMIC DNA]</scope>
</reference>
<name>A0A0G1WIQ5_9BACT</name>
<dbReference type="GO" id="GO:0003723">
    <property type="term" value="F:RNA binding"/>
    <property type="evidence" value="ECO:0007669"/>
    <property type="project" value="TreeGrafter"/>
</dbReference>
<evidence type="ECO:0000256" key="7">
    <source>
        <dbReference type="SAM" id="MobiDB-lite"/>
    </source>
</evidence>
<protein>
    <recommendedName>
        <fullName evidence="4 5">Small ribosomal subunit protein uS9</fullName>
    </recommendedName>
</protein>
<evidence type="ECO:0000256" key="1">
    <source>
        <dbReference type="ARBA" id="ARBA00005251"/>
    </source>
</evidence>
<dbReference type="PROSITE" id="PS00360">
    <property type="entry name" value="RIBOSOMAL_S9"/>
    <property type="match status" value="1"/>
</dbReference>
<dbReference type="EMBL" id="LCPC01000001">
    <property type="protein sequence ID" value="KKU90188.1"/>
    <property type="molecule type" value="Genomic_DNA"/>
</dbReference>
<dbReference type="Gene3D" id="3.30.230.10">
    <property type="match status" value="1"/>
</dbReference>
<dbReference type="GO" id="GO:0022627">
    <property type="term" value="C:cytosolic small ribosomal subunit"/>
    <property type="evidence" value="ECO:0007669"/>
    <property type="project" value="TreeGrafter"/>
</dbReference>
<dbReference type="PANTHER" id="PTHR21569">
    <property type="entry name" value="RIBOSOMAL PROTEIN S9"/>
    <property type="match status" value="1"/>
</dbReference>
<keyword evidence="2 5" id="KW-0689">Ribosomal protein</keyword>
<comment type="similarity">
    <text evidence="1 5 6">Belongs to the universal ribosomal protein uS9 family.</text>
</comment>
<evidence type="ECO:0000256" key="5">
    <source>
        <dbReference type="HAMAP-Rule" id="MF_00532"/>
    </source>
</evidence>
<dbReference type="InterPro" id="IPR014721">
    <property type="entry name" value="Ribsml_uS5_D2-typ_fold_subgr"/>
</dbReference>
<proteinExistence type="inferred from homology"/>
<feature type="region of interest" description="Disordered" evidence="7">
    <location>
        <begin position="150"/>
        <end position="179"/>
    </location>
</feature>
<accession>A0A0G1WIQ5</accession>
<dbReference type="Proteomes" id="UP000034403">
    <property type="component" value="Unassembled WGS sequence"/>
</dbReference>
<dbReference type="InterPro" id="IPR020568">
    <property type="entry name" value="Ribosomal_Su5_D2-typ_SF"/>
</dbReference>
<dbReference type="InterPro" id="IPR020574">
    <property type="entry name" value="Ribosomal_uS9_CS"/>
</dbReference>
<dbReference type="HAMAP" id="MF_00532_B">
    <property type="entry name" value="Ribosomal_uS9_B"/>
    <property type="match status" value="1"/>
</dbReference>
<dbReference type="SUPFAM" id="SSF54211">
    <property type="entry name" value="Ribosomal protein S5 domain 2-like"/>
    <property type="match status" value="1"/>
</dbReference>
<evidence type="ECO:0000313" key="9">
    <source>
        <dbReference type="Proteomes" id="UP000034403"/>
    </source>
</evidence>
<evidence type="ECO:0000256" key="4">
    <source>
        <dbReference type="ARBA" id="ARBA00035259"/>
    </source>
</evidence>
<dbReference type="AlphaFoldDB" id="A0A0G1WIQ5"/>
<evidence type="ECO:0000313" key="8">
    <source>
        <dbReference type="EMBL" id="KKU90188.1"/>
    </source>
</evidence>
<dbReference type="InterPro" id="IPR000754">
    <property type="entry name" value="Ribosomal_uS9"/>
</dbReference>